<feature type="region of interest" description="Disordered" evidence="4">
    <location>
        <begin position="739"/>
        <end position="759"/>
    </location>
</feature>
<evidence type="ECO:0000256" key="2">
    <source>
        <dbReference type="ARBA" id="ARBA00022448"/>
    </source>
</evidence>
<feature type="region of interest" description="Disordered" evidence="4">
    <location>
        <begin position="1"/>
        <end position="41"/>
    </location>
</feature>
<gene>
    <name evidence="7" type="primary">LOC105059186</name>
</gene>
<evidence type="ECO:0000256" key="3">
    <source>
        <dbReference type="ARBA" id="ARBA00022483"/>
    </source>
</evidence>
<comment type="similarity">
    <text evidence="1">Belongs to the EXO84 family.</text>
</comment>
<dbReference type="InParanoid" id="A0A6I9SCE6"/>
<name>A0A6I9SCE6_ELAGV</name>
<feature type="compositionally biased region" description="Acidic residues" evidence="4">
    <location>
        <begin position="742"/>
        <end position="759"/>
    </location>
</feature>
<dbReference type="Proteomes" id="UP000504607">
    <property type="component" value="Chromosome 16"/>
</dbReference>
<dbReference type="PANTHER" id="PTHR21426">
    <property type="entry name" value="EXOCYST COMPLEX COMPONENT 8"/>
    <property type="match status" value="1"/>
</dbReference>
<sequence length="1157" mass="129291">MASSRRFRFRDQETEGDSMADEVETEGSSGSGSDHGYESELHSMTGKGIKRLCSELLELKKSSDEDFQRNVYSNYPAFIRILEEAGSVESDLMELKHHVSTQSKLINDLMNSLNLEILSDSTRNKAERTEYLDPLSPKIFGTDMYDTLDTLDILLSEHQLEEALVVLEVETKTLQTMHKEDLSPMVMSYMYSISDRRDRLADQFACLAKHPRVCQPEMIKALCGLCRLGEKQRANFLLFKYFHSCLANYVKELECSKPDLHGIYMRELAKIVFSVISQAAGSFIMLHGEASPYSSELIQWAKEEIKVFGGKFDKYIRSISELTGGLFLVVDAVNTAFLHCSSLKTQSLFLQTDLMKLIRPCMEEVLLMHMDYFKKVVRIWTTTDTWLLGKFFLSGKLRNKTSQTGIEYRLLSSSGRKFVTLMQEIVDDISSLVNLHMESSILQGLAELFNEYMHALQRAIPNREHAGENGFLRISSAQELMQQLPLLVNSLTLVDLFPVIAASVSKDARPSNDGVFLEHADHFSQEEIDTLILSVQEAAEQLWCHFCHQFVSEVMSTGKRESSTSLEPCANGQQIPTSTQDQMPSFAFQALFLQLRKLEDLSKSIFIDKDGLVDKLLKELMKAVIVWLSDNQEFWENTEMCSHARKLSFVEQVRLDIHFLVEIAQFRGYCSDDLMAAAVNTLVQIGATSDEFESNSDRWASNAAKLAIEKLLAVHEAELQPKEEAATIFLGDLSTQKWEDASPSDEDDAIGIPEDSADVQDGEFDGLAEEDITKLLHNRSSVLKPLKIPTSDAAIVDLDDEGSRGHKNEDDAIGTSSDAVDLLDGEFNGLAEEHITNLLRSLELKPLEIPMRDAGAVDLDGGGSRCHENGDDAIGTSEDSTDLLDGEFNVLAEEDSDKTLVNKIFESKSLGSSINAESVVDSDAESSIGPAIQYVNMEDERETNAFIKPDKPRGVEGTEKLDDSSMINDEVDPVGKLDECVTVTAHSVTDKLTDVVELENLAVQTKLLEVPSKLNSPMTYLSDSGGTGIVVDVKETELYPENRRIVLQSGDTSSSIREGDSSHLTTSENCMQDDLHGAADEKTARLIQDHVEEELLAERAKELVLNKSSETQGRDVKLVGDDGSTYGDRCGRSRYINPADNLRRNRKDTRTTRPRWH</sequence>
<dbReference type="RefSeq" id="XP_010940719.1">
    <property type="nucleotide sequence ID" value="XM_010942417.2"/>
</dbReference>
<dbReference type="GO" id="GO:0000145">
    <property type="term" value="C:exocyst"/>
    <property type="evidence" value="ECO:0007669"/>
    <property type="project" value="InterPro"/>
</dbReference>
<feature type="domain" description="Exocyst component Exo84 C-terminal" evidence="5">
    <location>
        <begin position="146"/>
        <end position="345"/>
    </location>
</feature>
<feature type="compositionally biased region" description="Basic residues" evidence="4">
    <location>
        <begin position="1144"/>
        <end position="1157"/>
    </location>
</feature>
<dbReference type="GO" id="GO:0006887">
    <property type="term" value="P:exocytosis"/>
    <property type="evidence" value="ECO:0007669"/>
    <property type="project" value="UniProtKB-KW"/>
</dbReference>
<feature type="region of interest" description="Disordered" evidence="4">
    <location>
        <begin position="1137"/>
        <end position="1157"/>
    </location>
</feature>
<dbReference type="GO" id="GO:0006893">
    <property type="term" value="P:Golgi to plasma membrane transport"/>
    <property type="evidence" value="ECO:0007669"/>
    <property type="project" value="TreeGrafter"/>
</dbReference>
<keyword evidence="2" id="KW-0813">Transport</keyword>
<feature type="region of interest" description="Disordered" evidence="4">
    <location>
        <begin position="1049"/>
        <end position="1068"/>
    </location>
</feature>
<dbReference type="PANTHER" id="PTHR21426:SF13">
    <property type="entry name" value="OS08G0566700 PROTEIN"/>
    <property type="match status" value="1"/>
</dbReference>
<evidence type="ECO:0000313" key="6">
    <source>
        <dbReference type="Proteomes" id="UP000504607"/>
    </source>
</evidence>
<dbReference type="InterPro" id="IPR033961">
    <property type="entry name" value="Exo84"/>
</dbReference>
<dbReference type="InterPro" id="IPR016159">
    <property type="entry name" value="Cullin_repeat-like_dom_sf"/>
</dbReference>
<dbReference type="AlphaFoldDB" id="A0A6I9SCE6"/>
<dbReference type="SUPFAM" id="SSF74788">
    <property type="entry name" value="Cullin repeat-like"/>
    <property type="match status" value="1"/>
</dbReference>
<dbReference type="OrthoDB" id="642193at2759"/>
<reference evidence="7" key="1">
    <citation type="submission" date="2025-08" db="UniProtKB">
        <authorList>
            <consortium name="RefSeq"/>
        </authorList>
    </citation>
    <scope>IDENTIFICATION</scope>
</reference>
<keyword evidence="6" id="KW-1185">Reference proteome</keyword>
<dbReference type="GO" id="GO:0008104">
    <property type="term" value="P:intracellular protein localization"/>
    <property type="evidence" value="ECO:0007669"/>
    <property type="project" value="TreeGrafter"/>
</dbReference>
<proteinExistence type="inferred from homology"/>
<dbReference type="Pfam" id="PF16528">
    <property type="entry name" value="Exo84_C"/>
    <property type="match status" value="1"/>
</dbReference>
<evidence type="ECO:0000256" key="1">
    <source>
        <dbReference type="ARBA" id="ARBA00007210"/>
    </source>
</evidence>
<feature type="compositionally biased region" description="Acidic residues" evidence="4">
    <location>
        <begin position="14"/>
        <end position="25"/>
    </location>
</feature>
<protein>
    <submittedName>
        <fullName evidence="7">Exocyst complex component EXO84B isoform X1</fullName>
    </submittedName>
</protein>
<dbReference type="FunCoup" id="A0A6I9SCE6">
    <property type="interactions" value="183"/>
</dbReference>
<evidence type="ECO:0000259" key="5">
    <source>
        <dbReference type="Pfam" id="PF16528"/>
    </source>
</evidence>
<dbReference type="Pfam" id="PF08700">
    <property type="entry name" value="VPS51_Exo84_N"/>
    <property type="match status" value="1"/>
</dbReference>
<accession>A0A6I9SCE6</accession>
<dbReference type="KEGG" id="egu:105059186"/>
<dbReference type="InterPro" id="IPR032403">
    <property type="entry name" value="Exo84_C"/>
</dbReference>
<organism evidence="6 7">
    <name type="scientific">Elaeis guineensis var. tenera</name>
    <name type="common">Oil palm</name>
    <dbReference type="NCBI Taxonomy" id="51953"/>
    <lineage>
        <taxon>Eukaryota</taxon>
        <taxon>Viridiplantae</taxon>
        <taxon>Streptophyta</taxon>
        <taxon>Embryophyta</taxon>
        <taxon>Tracheophyta</taxon>
        <taxon>Spermatophyta</taxon>
        <taxon>Magnoliopsida</taxon>
        <taxon>Liliopsida</taxon>
        <taxon>Arecaceae</taxon>
        <taxon>Arecoideae</taxon>
        <taxon>Cocoseae</taxon>
        <taxon>Elaeidinae</taxon>
        <taxon>Elaeis</taxon>
    </lineage>
</organism>
<keyword evidence="3" id="KW-0268">Exocytosis</keyword>
<dbReference type="InterPro" id="IPR042560">
    <property type="entry name" value="Exo84_C_2"/>
</dbReference>
<evidence type="ECO:0000313" key="7">
    <source>
        <dbReference type="RefSeq" id="XP_010940719.1"/>
    </source>
</evidence>
<evidence type="ECO:0000256" key="4">
    <source>
        <dbReference type="SAM" id="MobiDB-lite"/>
    </source>
</evidence>
<dbReference type="GeneID" id="105059186"/>
<dbReference type="Gene3D" id="1.20.58.1220">
    <property type="entry name" value="Exo84p, C-terminal helical domain"/>
    <property type="match status" value="1"/>
</dbReference>